<dbReference type="EMBL" id="UOFL01000228">
    <property type="protein sequence ID" value="VAW81819.1"/>
    <property type="molecule type" value="Genomic_DNA"/>
</dbReference>
<accession>A0A3B0Z6E4</accession>
<name>A0A3B0Z6E4_9ZZZZ</name>
<evidence type="ECO:0000313" key="1">
    <source>
        <dbReference type="EMBL" id="VAW81819.1"/>
    </source>
</evidence>
<dbReference type="AlphaFoldDB" id="A0A3B0Z6E4"/>
<sequence>DLNYLEENINLVLDEAEQAVSGPLQ</sequence>
<proteinExistence type="predicted"/>
<gene>
    <name evidence="1" type="ORF">MNBD_GAMMA12-1990</name>
</gene>
<reference evidence="1" key="1">
    <citation type="submission" date="2018-06" db="EMBL/GenBank/DDBJ databases">
        <authorList>
            <person name="Zhirakovskaya E."/>
        </authorList>
    </citation>
    <scope>NUCLEOTIDE SEQUENCE</scope>
</reference>
<feature type="non-terminal residue" evidence="1">
    <location>
        <position position="1"/>
    </location>
</feature>
<protein>
    <submittedName>
        <fullName evidence="1">Uncharacterized protein</fullName>
    </submittedName>
</protein>
<organism evidence="1">
    <name type="scientific">hydrothermal vent metagenome</name>
    <dbReference type="NCBI Taxonomy" id="652676"/>
    <lineage>
        <taxon>unclassified sequences</taxon>
        <taxon>metagenomes</taxon>
        <taxon>ecological metagenomes</taxon>
    </lineage>
</organism>